<sequence>MSGIFLFNARLGIDVPALNKEWDKYSNAEQQEILLKWEKIRGAIPDRIKELEKSIDMKQAMLSDESDFSISCRLNSEIADLASTINDLWLWYRTNEDISNKMH</sequence>
<organism evidence="1 2">
    <name type="scientific">Peribacillus glennii</name>
    <dbReference type="NCBI Taxonomy" id="2303991"/>
    <lineage>
        <taxon>Bacteria</taxon>
        <taxon>Bacillati</taxon>
        <taxon>Bacillota</taxon>
        <taxon>Bacilli</taxon>
        <taxon>Bacillales</taxon>
        <taxon>Bacillaceae</taxon>
        <taxon>Peribacillus</taxon>
    </lineage>
</organism>
<name>A0A372LI92_9BACI</name>
<reference evidence="1 2" key="1">
    <citation type="submission" date="2018-08" db="EMBL/GenBank/DDBJ databases">
        <title>Bacillus chawlae sp. nov., Bacillus glennii sp. nov., and Bacillus saganii sp. nov. Isolated from the Vehicle Assembly Building at Kennedy Space Center where the Viking Spacecraft were Assembled.</title>
        <authorList>
            <person name="Seuylemezian A."/>
            <person name="Vaishampayan P."/>
        </authorList>
    </citation>
    <scope>NUCLEOTIDE SEQUENCE [LARGE SCALE GENOMIC DNA]</scope>
    <source>
        <strain evidence="1 2">V44-8</strain>
    </source>
</reference>
<evidence type="ECO:0000313" key="1">
    <source>
        <dbReference type="EMBL" id="RFU65998.1"/>
    </source>
</evidence>
<accession>A0A372LI92</accession>
<gene>
    <name evidence="1" type="ORF">D0466_09065</name>
</gene>
<proteinExistence type="predicted"/>
<dbReference type="OrthoDB" id="2989999at2"/>
<dbReference type="EMBL" id="QVTD01000003">
    <property type="protein sequence ID" value="RFU65998.1"/>
    <property type="molecule type" value="Genomic_DNA"/>
</dbReference>
<evidence type="ECO:0000313" key="2">
    <source>
        <dbReference type="Proteomes" id="UP000262939"/>
    </source>
</evidence>
<dbReference type="AlphaFoldDB" id="A0A372LI92"/>
<protein>
    <submittedName>
        <fullName evidence="1">Uncharacterized protein</fullName>
    </submittedName>
</protein>
<dbReference type="RefSeq" id="WP_117322166.1">
    <property type="nucleotide sequence ID" value="NZ_QVTD01000003.1"/>
</dbReference>
<keyword evidence="2" id="KW-1185">Reference proteome</keyword>
<comment type="caution">
    <text evidence="1">The sequence shown here is derived from an EMBL/GenBank/DDBJ whole genome shotgun (WGS) entry which is preliminary data.</text>
</comment>
<dbReference type="Proteomes" id="UP000262939">
    <property type="component" value="Unassembled WGS sequence"/>
</dbReference>